<evidence type="ECO:0000256" key="2">
    <source>
        <dbReference type="ARBA" id="ARBA00023315"/>
    </source>
</evidence>
<dbReference type="InterPro" id="IPR000182">
    <property type="entry name" value="GNAT_dom"/>
</dbReference>
<keyword evidence="2" id="KW-0012">Acyltransferase</keyword>
<evidence type="ECO:0000313" key="5">
    <source>
        <dbReference type="Proteomes" id="UP001499978"/>
    </source>
</evidence>
<gene>
    <name evidence="4" type="ORF">GCM10010201_00590</name>
</gene>
<feature type="domain" description="N-acetyltransferase" evidence="3">
    <location>
        <begin position="4"/>
        <end position="159"/>
    </location>
</feature>
<evidence type="ECO:0000256" key="1">
    <source>
        <dbReference type="ARBA" id="ARBA00022679"/>
    </source>
</evidence>
<comment type="caution">
    <text evidence="4">The sequence shown here is derived from an EMBL/GenBank/DDBJ whole genome shotgun (WGS) entry which is preliminary data.</text>
</comment>
<keyword evidence="5" id="KW-1185">Reference proteome</keyword>
<dbReference type="PANTHER" id="PTHR42919">
    <property type="entry name" value="N-ALPHA-ACETYLTRANSFERASE"/>
    <property type="match status" value="1"/>
</dbReference>
<keyword evidence="1" id="KW-0808">Transferase</keyword>
<evidence type="ECO:0000259" key="3">
    <source>
        <dbReference type="PROSITE" id="PS51186"/>
    </source>
</evidence>
<dbReference type="Pfam" id="PF00583">
    <property type="entry name" value="Acetyltransf_1"/>
    <property type="match status" value="1"/>
</dbReference>
<dbReference type="PROSITE" id="PS51186">
    <property type="entry name" value="GNAT"/>
    <property type="match status" value="1"/>
</dbReference>
<organism evidence="4 5">
    <name type="scientific">Pilimelia columellifera subsp. columellifera</name>
    <dbReference type="NCBI Taxonomy" id="706583"/>
    <lineage>
        <taxon>Bacteria</taxon>
        <taxon>Bacillati</taxon>
        <taxon>Actinomycetota</taxon>
        <taxon>Actinomycetes</taxon>
        <taxon>Micromonosporales</taxon>
        <taxon>Micromonosporaceae</taxon>
        <taxon>Pilimelia</taxon>
    </lineage>
</organism>
<dbReference type="Proteomes" id="UP001499978">
    <property type="component" value="Unassembled WGS sequence"/>
</dbReference>
<protein>
    <recommendedName>
        <fullName evidence="3">N-acetyltransferase domain-containing protein</fullName>
    </recommendedName>
</protein>
<dbReference type="Gene3D" id="3.40.630.30">
    <property type="match status" value="1"/>
</dbReference>
<proteinExistence type="predicted"/>
<dbReference type="InterPro" id="IPR051556">
    <property type="entry name" value="N-term/lysine_N-AcTrnsfr"/>
</dbReference>
<dbReference type="SUPFAM" id="SSF55729">
    <property type="entry name" value="Acyl-CoA N-acyltransferases (Nat)"/>
    <property type="match status" value="1"/>
</dbReference>
<dbReference type="CDD" id="cd04301">
    <property type="entry name" value="NAT_SF"/>
    <property type="match status" value="1"/>
</dbReference>
<dbReference type="PANTHER" id="PTHR42919:SF8">
    <property type="entry name" value="N-ALPHA-ACETYLTRANSFERASE 50"/>
    <property type="match status" value="1"/>
</dbReference>
<dbReference type="EMBL" id="BAAARY010000001">
    <property type="protein sequence ID" value="GAA2509897.1"/>
    <property type="molecule type" value="Genomic_DNA"/>
</dbReference>
<sequence>MPEVTVREMTSDEFEQWRGRAVRLFADSQVVAGSWPADEALEIAVKANEALLPDGFATTGMLFFRAVLPDGACVGASWLSLTHPRGVPDCAFIYNIEIDEPYRGAGFGRALLAAVEDAARSHGVGRVELNVFGTNSRAIQLYETSGYRVVAQQMRRSLS</sequence>
<evidence type="ECO:0000313" key="4">
    <source>
        <dbReference type="EMBL" id="GAA2509897.1"/>
    </source>
</evidence>
<dbReference type="InterPro" id="IPR016181">
    <property type="entry name" value="Acyl_CoA_acyltransferase"/>
</dbReference>
<accession>A0ABN3MVT6</accession>
<reference evidence="4 5" key="1">
    <citation type="journal article" date="2019" name="Int. J. Syst. Evol. Microbiol.">
        <title>The Global Catalogue of Microorganisms (GCM) 10K type strain sequencing project: providing services to taxonomists for standard genome sequencing and annotation.</title>
        <authorList>
            <consortium name="The Broad Institute Genomics Platform"/>
            <consortium name="The Broad Institute Genome Sequencing Center for Infectious Disease"/>
            <person name="Wu L."/>
            <person name="Ma J."/>
        </authorList>
    </citation>
    <scope>NUCLEOTIDE SEQUENCE [LARGE SCALE GENOMIC DNA]</scope>
    <source>
        <strain evidence="4 5">JCM 3367</strain>
    </source>
</reference>
<name>A0ABN3MVT6_9ACTN</name>